<dbReference type="AlphaFoldDB" id="A0A919GCQ2"/>
<proteinExistence type="predicted"/>
<dbReference type="EMBL" id="BNAT01000002">
    <property type="protein sequence ID" value="GHH82085.1"/>
    <property type="molecule type" value="Genomic_DNA"/>
</dbReference>
<feature type="region of interest" description="Disordered" evidence="1">
    <location>
        <begin position="1"/>
        <end position="23"/>
    </location>
</feature>
<protein>
    <submittedName>
        <fullName evidence="2">Uncharacterized protein</fullName>
    </submittedName>
</protein>
<gene>
    <name evidence="2" type="ORF">GCM10017771_05310</name>
</gene>
<keyword evidence="3" id="KW-1185">Reference proteome</keyword>
<comment type="caution">
    <text evidence="2">The sequence shown here is derived from an EMBL/GenBank/DDBJ whole genome shotgun (WGS) entry which is preliminary data.</text>
</comment>
<reference evidence="2" key="2">
    <citation type="submission" date="2020-09" db="EMBL/GenBank/DDBJ databases">
        <authorList>
            <person name="Sun Q."/>
            <person name="Zhou Y."/>
        </authorList>
    </citation>
    <scope>NUCLEOTIDE SEQUENCE</scope>
    <source>
        <strain evidence="2">CGMCC 4.7403</strain>
    </source>
</reference>
<sequence>MARSIGSGPLPFPQPVSNPSAASRVSVPIVESKGAHMGKRIRAARVGTGAVVVGTVLALGGLQGASAGTQTVEDVSVPAEVCVGGRPEGSLAGHGLPEDTPLDRTLGYVDKLAYGRHADVFTGLVVDEDGQAAEVYRIPSEAFDEDICGAAEKGVTIRLYDRDINEKDLNALSDRIADDMRRWDGTFNMRSVGLDGTGYVHIGVDDPGTAEPILREAYGEQNAKYLRIEYEPQAELQ</sequence>
<accession>A0A919GCQ2</accession>
<dbReference type="Proteomes" id="UP000603227">
    <property type="component" value="Unassembled WGS sequence"/>
</dbReference>
<evidence type="ECO:0000313" key="2">
    <source>
        <dbReference type="EMBL" id="GHH82085.1"/>
    </source>
</evidence>
<name>A0A919GCQ2_9ACTN</name>
<evidence type="ECO:0000313" key="3">
    <source>
        <dbReference type="Proteomes" id="UP000603227"/>
    </source>
</evidence>
<organism evidence="2 3">
    <name type="scientific">Streptomyces capitiformicae</name>
    <dbReference type="NCBI Taxonomy" id="2014920"/>
    <lineage>
        <taxon>Bacteria</taxon>
        <taxon>Bacillati</taxon>
        <taxon>Actinomycetota</taxon>
        <taxon>Actinomycetes</taxon>
        <taxon>Kitasatosporales</taxon>
        <taxon>Streptomycetaceae</taxon>
        <taxon>Streptomyces</taxon>
    </lineage>
</organism>
<reference evidence="2" key="1">
    <citation type="journal article" date="2014" name="Int. J. Syst. Evol. Microbiol.">
        <title>Complete genome sequence of Corynebacterium casei LMG S-19264T (=DSM 44701T), isolated from a smear-ripened cheese.</title>
        <authorList>
            <consortium name="US DOE Joint Genome Institute (JGI-PGF)"/>
            <person name="Walter F."/>
            <person name="Albersmeier A."/>
            <person name="Kalinowski J."/>
            <person name="Ruckert C."/>
        </authorList>
    </citation>
    <scope>NUCLEOTIDE SEQUENCE</scope>
    <source>
        <strain evidence="2">CGMCC 4.7403</strain>
    </source>
</reference>
<evidence type="ECO:0000256" key="1">
    <source>
        <dbReference type="SAM" id="MobiDB-lite"/>
    </source>
</evidence>